<name>A0A2B4SWZ0_STYPI</name>
<evidence type="ECO:0000256" key="7">
    <source>
        <dbReference type="SAM" id="Coils"/>
    </source>
</evidence>
<dbReference type="InterPro" id="IPR056360">
    <property type="entry name" value="Chromo_MORC2_6th"/>
</dbReference>
<comment type="caution">
    <text evidence="10">The sequence shown here is derived from an EMBL/GenBank/DDBJ whole genome shotgun (WGS) entry which is preliminary data.</text>
</comment>
<gene>
    <name evidence="10" type="primary">MORC2</name>
    <name evidence="10" type="ORF">AWC38_SpisGene2176</name>
</gene>
<dbReference type="GO" id="GO:0005634">
    <property type="term" value="C:nucleus"/>
    <property type="evidence" value="ECO:0007669"/>
    <property type="project" value="UniProtKB-SubCell"/>
</dbReference>
<feature type="domain" description="CW-type" evidence="9">
    <location>
        <begin position="497"/>
        <end position="552"/>
    </location>
</feature>
<dbReference type="PROSITE" id="PS51050">
    <property type="entry name" value="ZF_CW"/>
    <property type="match status" value="1"/>
</dbReference>
<proteinExistence type="predicted"/>
<dbReference type="InterPro" id="IPR036890">
    <property type="entry name" value="HATPase_C_sf"/>
</dbReference>
<feature type="coiled-coil region" evidence="7">
    <location>
        <begin position="972"/>
        <end position="999"/>
    </location>
</feature>
<dbReference type="SUPFAM" id="SSF55874">
    <property type="entry name" value="ATPase domain of HSP90 chaperone/DNA topoisomerase II/histidine kinase"/>
    <property type="match status" value="1"/>
</dbReference>
<dbReference type="Pfam" id="PF23327">
    <property type="entry name" value="Chromo_MORC2_6th"/>
    <property type="match status" value="1"/>
</dbReference>
<feature type="region of interest" description="Disordered" evidence="8">
    <location>
        <begin position="579"/>
        <end position="772"/>
    </location>
</feature>
<feature type="coiled-coil region" evidence="7">
    <location>
        <begin position="295"/>
        <end position="343"/>
    </location>
</feature>
<evidence type="ECO:0000313" key="10">
    <source>
        <dbReference type="EMBL" id="PFX32935.1"/>
    </source>
</evidence>
<evidence type="ECO:0000259" key="9">
    <source>
        <dbReference type="PROSITE" id="PS51050"/>
    </source>
</evidence>
<feature type="compositionally biased region" description="Low complexity" evidence="8">
    <location>
        <begin position="607"/>
        <end position="620"/>
    </location>
</feature>
<dbReference type="Gene3D" id="3.30.40.100">
    <property type="match status" value="1"/>
</dbReference>
<dbReference type="PANTHER" id="PTHR23337">
    <property type="entry name" value="ZINC FINGER CW-TYPE COILED-COIL DOMAIN PROTEIN 1"/>
    <property type="match status" value="1"/>
</dbReference>
<evidence type="ECO:0000256" key="2">
    <source>
        <dbReference type="ARBA" id="ARBA00022723"/>
    </source>
</evidence>
<dbReference type="Gene3D" id="2.30.30.140">
    <property type="match status" value="1"/>
</dbReference>
<dbReference type="Pfam" id="PF07496">
    <property type="entry name" value="zf-CW"/>
    <property type="match status" value="1"/>
</dbReference>
<evidence type="ECO:0000256" key="5">
    <source>
        <dbReference type="ARBA" id="ARBA00023054"/>
    </source>
</evidence>
<reference evidence="11" key="1">
    <citation type="journal article" date="2017" name="bioRxiv">
        <title>Comparative analysis of the genomes of Stylophora pistillata and Acropora digitifera provides evidence for extensive differences between species of corals.</title>
        <authorList>
            <person name="Voolstra C.R."/>
            <person name="Li Y."/>
            <person name="Liew Y.J."/>
            <person name="Baumgarten S."/>
            <person name="Zoccola D."/>
            <person name="Flot J.-F."/>
            <person name="Tambutte S."/>
            <person name="Allemand D."/>
            <person name="Aranda M."/>
        </authorList>
    </citation>
    <scope>NUCLEOTIDE SEQUENCE [LARGE SCALE GENOMIC DNA]</scope>
</reference>
<dbReference type="OrthoDB" id="10251809at2759"/>
<feature type="region of interest" description="Disordered" evidence="8">
    <location>
        <begin position="847"/>
        <end position="915"/>
    </location>
</feature>
<dbReference type="Gene3D" id="3.30.565.10">
    <property type="entry name" value="Histidine kinase-like ATPase, C-terminal domain"/>
    <property type="match status" value="1"/>
</dbReference>
<feature type="compositionally biased region" description="Basic and acidic residues" evidence="8">
    <location>
        <begin position="563"/>
        <end position="574"/>
    </location>
</feature>
<keyword evidence="6" id="KW-0539">Nucleus</keyword>
<dbReference type="PANTHER" id="PTHR23337:SF3">
    <property type="entry name" value="MORC FAMILY CW-TYPE ZINC FINGER 2"/>
    <property type="match status" value="1"/>
</dbReference>
<dbReference type="Pfam" id="PF17942">
    <property type="entry name" value="Morc6_S5"/>
    <property type="match status" value="1"/>
</dbReference>
<evidence type="ECO:0000256" key="8">
    <source>
        <dbReference type="SAM" id="MobiDB-lite"/>
    </source>
</evidence>
<dbReference type="CDD" id="cd16931">
    <property type="entry name" value="HATPase_MORC-like"/>
    <property type="match status" value="1"/>
</dbReference>
<sequence length="1053" mass="122076">MTSGGNYSSLRRAQLTYDYLHTNSTTHEFLFGALAELVDNARDASSQKIDIYTEPCESCRGNFILCFRDDGDGMDPSEVGNVIQFGRSVKRTVDSRMIGQYGNGLKSGTMRIGKDMILFTKKGNTMSCLFLSRTFHEKEKIEEVVVPMPSWEVSSKKPFGKSKRELEKHQLELDLILKFSPFKMESQLFEQFNKIGSKGTLVVVYNVKLMDNGEPELDVVSDPSDIKMADPEAGGNVADYDLTMPERISFRAYTAIMYLDPRMKIYIQGKKVRTKRLTTCLYNTKCYDFTSKRFKTRSEQESEKAVREAKIAEEKARELETQARELQKQAEQTSKDKRAELRKAQGLATAARADAQMKTNIAEAKKKSMKEPKTLNFTFGFNIENRRYYGMFIYNCSRLIKMYEKVGPQKDGGVKCYGIIGVVDVPYLVLEPTHNKQDFADGKEFKQLQRALGEHLEQYWKDSKIESQGVTKFWEDFGYIGKWTDGPSMDQKFARKRAMQIPFNVQCDICLKWRKLPFAQKNVGRQLPDEWCCAMHPETDFNSCDRPEQVVPIKKGTLQKQTKSAEEKARELQDEIRKKKEKLSQVERQRPQVAQATTQKRVERVSSAESSSSSTSDTSELYIQRRVQKRPVAESTEITRTKSTKEPLKRRNTTSPITVEAKRKKNDAEATKTLVKKEHQEQREQQIKRREEQRKEEQRKKEAAEKRLKEGKEEQKKKELEHQRQLQLQRKRDEKERQRKQDELEQENKEEEKQEQTLNKDEKEQEQLEMEQLMEWSSEGEYDATILAKGTKVEARVDNSNWYIGTVFASKPKKGFACRVRVKFDMYPKDKYDKWFDHPSEDLRVLKPVEESAPKSPSPSREVSSSTIETPSSRQEQDPKPQQPPARQVKEPVQSPEDNRVSSMSDDTPTADQEHPALKDVVGLFRRCLCYFAPPSFQISKEDIKEMGTEELREFPLDNFIDHYEKGISELIEGFRKKEEEAVQRATNAEQRFREANIERERSTTKLINLRKNAGKLLRFIQEDPNDCALSEDDVSDKVDEMMENIAQQAEDR</sequence>
<dbReference type="AlphaFoldDB" id="A0A2B4SWZ0"/>
<dbReference type="EMBL" id="LSMT01000017">
    <property type="protein sequence ID" value="PFX32935.1"/>
    <property type="molecule type" value="Genomic_DNA"/>
</dbReference>
<dbReference type="Pfam" id="PF13589">
    <property type="entry name" value="HATPase_c_3"/>
    <property type="match status" value="1"/>
</dbReference>
<dbReference type="Proteomes" id="UP000225706">
    <property type="component" value="Unassembled WGS sequence"/>
</dbReference>
<dbReference type="GO" id="GO:0008270">
    <property type="term" value="F:zinc ion binding"/>
    <property type="evidence" value="ECO:0007669"/>
    <property type="project" value="UniProtKB-KW"/>
</dbReference>
<evidence type="ECO:0000313" key="11">
    <source>
        <dbReference type="Proteomes" id="UP000225706"/>
    </source>
</evidence>
<evidence type="ECO:0000256" key="1">
    <source>
        <dbReference type="ARBA" id="ARBA00004123"/>
    </source>
</evidence>
<feature type="compositionally biased region" description="Basic and acidic residues" evidence="8">
    <location>
        <begin position="666"/>
        <end position="766"/>
    </location>
</feature>
<evidence type="ECO:0000256" key="3">
    <source>
        <dbReference type="ARBA" id="ARBA00022771"/>
    </source>
</evidence>
<comment type="subcellular location">
    <subcellularLocation>
        <location evidence="1">Nucleus</location>
    </subcellularLocation>
</comment>
<evidence type="ECO:0000256" key="4">
    <source>
        <dbReference type="ARBA" id="ARBA00022833"/>
    </source>
</evidence>
<keyword evidence="5 7" id="KW-0175">Coiled coil</keyword>
<keyword evidence="11" id="KW-1185">Reference proteome</keyword>
<accession>A0A2B4SWZ0</accession>
<feature type="compositionally biased region" description="Basic and acidic residues" evidence="8">
    <location>
        <begin position="637"/>
        <end position="649"/>
    </location>
</feature>
<dbReference type="InterPro" id="IPR041006">
    <property type="entry name" value="Morc_S5"/>
</dbReference>
<organism evidence="10 11">
    <name type="scientific">Stylophora pistillata</name>
    <name type="common">Smooth cauliflower coral</name>
    <dbReference type="NCBI Taxonomy" id="50429"/>
    <lineage>
        <taxon>Eukaryota</taxon>
        <taxon>Metazoa</taxon>
        <taxon>Cnidaria</taxon>
        <taxon>Anthozoa</taxon>
        <taxon>Hexacorallia</taxon>
        <taxon>Scleractinia</taxon>
        <taxon>Astrocoeniina</taxon>
        <taxon>Pocilloporidae</taxon>
        <taxon>Stylophora</taxon>
    </lineage>
</organism>
<feature type="compositionally biased region" description="Polar residues" evidence="8">
    <location>
        <begin position="901"/>
        <end position="911"/>
    </location>
</feature>
<keyword evidence="3" id="KW-0863">Zinc-finger</keyword>
<evidence type="ECO:0000256" key="6">
    <source>
        <dbReference type="ARBA" id="ARBA00023242"/>
    </source>
</evidence>
<keyword evidence="2" id="KW-0479">Metal-binding</keyword>
<feature type="compositionally biased region" description="Low complexity" evidence="8">
    <location>
        <begin position="854"/>
        <end position="866"/>
    </location>
</feature>
<protein>
    <submittedName>
        <fullName evidence="10">MORC family CW-type zinc finger protein 2</fullName>
    </submittedName>
</protein>
<feature type="region of interest" description="Disordered" evidence="8">
    <location>
        <begin position="555"/>
        <end position="574"/>
    </location>
</feature>
<keyword evidence="4" id="KW-0862">Zinc</keyword>
<dbReference type="STRING" id="50429.A0A2B4SWZ0"/>
<dbReference type="InterPro" id="IPR011124">
    <property type="entry name" value="Znf_CW"/>
</dbReference>
<feature type="compositionally biased region" description="Basic and acidic residues" evidence="8">
    <location>
        <begin position="579"/>
        <end position="590"/>
    </location>
</feature>